<dbReference type="GeneID" id="26517946"/>
<name>A0A0F6THN8_9CAUD</name>
<dbReference type="EMBL" id="KP881232">
    <property type="protein sequence ID" value="AKE44894.1"/>
    <property type="molecule type" value="Genomic_DNA"/>
</dbReference>
<dbReference type="Proteomes" id="UP000033804">
    <property type="component" value="Segment"/>
</dbReference>
<organism evidence="1 2">
    <name type="scientific">Sinorhizobium phage phiM9</name>
    <dbReference type="NCBI Taxonomy" id="1636182"/>
    <lineage>
        <taxon>Viruses</taxon>
        <taxon>Duplodnaviria</taxon>
        <taxon>Heunggongvirae</taxon>
        <taxon>Uroviricota</taxon>
        <taxon>Caudoviricetes</taxon>
        <taxon>Pootjesviridae</taxon>
        <taxon>Emnonavirus</taxon>
        <taxon>Emnonavirus phiM9</taxon>
    </lineage>
</organism>
<keyword evidence="2" id="KW-1185">Reference proteome</keyword>
<sequence length="66" mass="7349">MQQKIVDDITAILRLGAVSPKNVLNVCVDIGHKKLDFQLVVQIGLERGLWHLDKDMNLALDKGVLV</sequence>
<dbReference type="KEGG" id="vg:26517946"/>
<dbReference type="RefSeq" id="YP_009189648.1">
    <property type="nucleotide sequence ID" value="NC_028676.1"/>
</dbReference>
<reference evidence="2" key="2">
    <citation type="submission" date="2015-03" db="EMBL/GenBank/DDBJ databases">
        <title>The genome and structure of Sinorhizobium meliloti phage phiM9.</title>
        <authorList>
            <person name="Johnson M.C."/>
            <person name="Tatum K.B."/>
            <person name="Lynn J.S."/>
            <person name="Brewer T.E."/>
            <person name="Washburn B.K."/>
            <person name="Stroupe M.E."/>
            <person name="Jones K.M."/>
        </authorList>
    </citation>
    <scope>NUCLEOTIDE SEQUENCE [LARGE SCALE GENOMIC DNA]</scope>
</reference>
<proteinExistence type="predicted"/>
<gene>
    <name evidence="1" type="ORF">Sm_phiM9_267</name>
</gene>
<protein>
    <submittedName>
        <fullName evidence="1">Uncharacterized protein</fullName>
    </submittedName>
</protein>
<accession>A0A0F6THN8</accession>
<evidence type="ECO:0000313" key="1">
    <source>
        <dbReference type="EMBL" id="AKE44894.1"/>
    </source>
</evidence>
<evidence type="ECO:0000313" key="2">
    <source>
        <dbReference type="Proteomes" id="UP000033804"/>
    </source>
</evidence>
<reference evidence="1 2" key="1">
    <citation type="journal article" date="2015" name="J. Virol.">
        <title>Sinorhizobium meliloti Phage ?M9 Defines a New Group of T4 Superfamily Phages with Unusual Genomic Features but a Common T=16 Capsid.</title>
        <authorList>
            <person name="Johnson M.C."/>
            <person name="Tatum K.B."/>
            <person name="Lynn J.S."/>
            <person name="Brewer T.E."/>
            <person name="Lu S."/>
            <person name="Washburn B.K."/>
            <person name="Stroupe M.E."/>
            <person name="Jones K.M."/>
        </authorList>
    </citation>
    <scope>NUCLEOTIDE SEQUENCE [LARGE SCALE GENOMIC DNA]</scope>
</reference>